<reference evidence="9 10" key="1">
    <citation type="submission" date="2020-01" db="EMBL/GenBank/DDBJ databases">
        <title>Paenibacillus sp. nov., isolated from tomato rhizosphere.</title>
        <authorList>
            <person name="Weon H.-Y."/>
            <person name="Lee S.A."/>
        </authorList>
    </citation>
    <scope>NUCLEOTIDE SEQUENCE [LARGE SCALE GENOMIC DNA]</scope>
    <source>
        <strain evidence="9 10">12200R-189</strain>
    </source>
</reference>
<keyword evidence="5 6" id="KW-0472">Membrane</keyword>
<evidence type="ECO:0000256" key="2">
    <source>
        <dbReference type="ARBA" id="ARBA00022448"/>
    </source>
</evidence>
<dbReference type="RefSeq" id="WP_162357857.1">
    <property type="nucleotide sequence ID" value="NZ_CP048209.1"/>
</dbReference>
<dbReference type="PANTHER" id="PTHR43839:SF3">
    <property type="entry name" value="OLIGOPEPTIDE ABC TRANSPORTER, PERMEASE PROTEIN"/>
    <property type="match status" value="1"/>
</dbReference>
<dbReference type="AlphaFoldDB" id="A0A6C0FWB5"/>
<dbReference type="Gene3D" id="1.10.3720.10">
    <property type="entry name" value="MetI-like"/>
    <property type="match status" value="1"/>
</dbReference>
<keyword evidence="4 6" id="KW-1133">Transmembrane helix</keyword>
<dbReference type="CDD" id="cd06261">
    <property type="entry name" value="TM_PBP2"/>
    <property type="match status" value="1"/>
</dbReference>
<feature type="transmembrane region" description="Helical" evidence="6">
    <location>
        <begin position="133"/>
        <end position="154"/>
    </location>
</feature>
<dbReference type="PANTHER" id="PTHR43839">
    <property type="entry name" value="OPPC IN A BINDING PROTEIN-DEPENDENT TRANSPORT SYSTEM"/>
    <property type="match status" value="1"/>
</dbReference>
<feature type="transmembrane region" description="Helical" evidence="6">
    <location>
        <begin position="289"/>
        <end position="310"/>
    </location>
</feature>
<dbReference type="KEGG" id="plyc:GXP70_16585"/>
<feature type="transmembrane region" description="Helical" evidence="6">
    <location>
        <begin position="227"/>
        <end position="252"/>
    </location>
</feature>
<keyword evidence="7" id="KW-0732">Signal</keyword>
<keyword evidence="10" id="KW-1185">Reference proteome</keyword>
<dbReference type="GO" id="GO:0016020">
    <property type="term" value="C:membrane"/>
    <property type="evidence" value="ECO:0007669"/>
    <property type="project" value="UniProtKB-SubCell"/>
</dbReference>
<organism evidence="9 10">
    <name type="scientific">Paenibacillus lycopersici</name>
    <dbReference type="NCBI Taxonomy" id="2704462"/>
    <lineage>
        <taxon>Bacteria</taxon>
        <taxon>Bacillati</taxon>
        <taxon>Bacillota</taxon>
        <taxon>Bacilli</taxon>
        <taxon>Bacillales</taxon>
        <taxon>Paenibacillaceae</taxon>
        <taxon>Paenibacillus</taxon>
    </lineage>
</organism>
<evidence type="ECO:0000256" key="7">
    <source>
        <dbReference type="SAM" id="SignalP"/>
    </source>
</evidence>
<feature type="transmembrane region" description="Helical" evidence="6">
    <location>
        <begin position="166"/>
        <end position="185"/>
    </location>
</feature>
<evidence type="ECO:0000256" key="4">
    <source>
        <dbReference type="ARBA" id="ARBA00022989"/>
    </source>
</evidence>
<dbReference type="InterPro" id="IPR035906">
    <property type="entry name" value="MetI-like_sf"/>
</dbReference>
<dbReference type="InterPro" id="IPR000515">
    <property type="entry name" value="MetI-like"/>
</dbReference>
<dbReference type="EMBL" id="CP048209">
    <property type="protein sequence ID" value="QHT61418.1"/>
    <property type="molecule type" value="Genomic_DNA"/>
</dbReference>
<feature type="transmembrane region" description="Helical" evidence="6">
    <location>
        <begin position="85"/>
        <end position="112"/>
    </location>
</feature>
<protein>
    <submittedName>
        <fullName evidence="9">ABC transporter permease subunit</fullName>
    </submittedName>
</protein>
<dbReference type="Pfam" id="PF00528">
    <property type="entry name" value="BPD_transp_1"/>
    <property type="match status" value="1"/>
</dbReference>
<dbReference type="Proteomes" id="UP000476064">
    <property type="component" value="Chromosome"/>
</dbReference>
<evidence type="ECO:0000256" key="1">
    <source>
        <dbReference type="ARBA" id="ARBA00004141"/>
    </source>
</evidence>
<evidence type="ECO:0000313" key="9">
    <source>
        <dbReference type="EMBL" id="QHT61418.1"/>
    </source>
</evidence>
<evidence type="ECO:0000313" key="10">
    <source>
        <dbReference type="Proteomes" id="UP000476064"/>
    </source>
</evidence>
<accession>A0A6C0FWB5</accession>
<keyword evidence="3 6" id="KW-0812">Transmembrane</keyword>
<feature type="signal peptide" evidence="7">
    <location>
        <begin position="1"/>
        <end position="27"/>
    </location>
</feature>
<evidence type="ECO:0000256" key="3">
    <source>
        <dbReference type="ARBA" id="ARBA00022692"/>
    </source>
</evidence>
<feature type="chain" id="PRO_5025652094" evidence="7">
    <location>
        <begin position="28"/>
        <end position="324"/>
    </location>
</feature>
<keyword evidence="2" id="KW-0813">Transport</keyword>
<comment type="subcellular location">
    <subcellularLocation>
        <location evidence="1">Membrane</location>
        <topology evidence="1">Multi-pass membrane protein</topology>
    </subcellularLocation>
</comment>
<evidence type="ECO:0000256" key="5">
    <source>
        <dbReference type="ARBA" id="ARBA00023136"/>
    </source>
</evidence>
<sequence>MSAKTLNRPLLAGLILASLLFAGLAAAYFAAPHDLSDQAKASYTVDESGSGSLQVLPVPPGGDYPFGTDKYGYDLLAKMLAGAPYTIGGALAIAAARTAAGSALGMLLGYYGSNAGHRRLRQGQEQGQKQGQAGSPLAGALNGIPAFVIVWMIMIGISMNPAASPLAMTLMIGAVLTLVGIPPVISTMRAKTGLIKEKAFITAAQSIGAGHGTIVRRHIWPHLKESIAVLFVQEVVLALGLFGQLAIFNVFVGGTTQFFDPVEYVSRSNEWSGLIGQARDNLFVHQWLLLYPLGAYIAFILALYWVSIGLEKHYRHKYAKQSLL</sequence>
<feature type="domain" description="ABC transmembrane type-1" evidence="8">
    <location>
        <begin position="134"/>
        <end position="302"/>
    </location>
</feature>
<name>A0A6C0FWB5_9BACL</name>
<evidence type="ECO:0000256" key="6">
    <source>
        <dbReference type="SAM" id="Phobius"/>
    </source>
</evidence>
<gene>
    <name evidence="9" type="ORF">GXP70_16585</name>
</gene>
<evidence type="ECO:0000259" key="8">
    <source>
        <dbReference type="Pfam" id="PF00528"/>
    </source>
</evidence>
<dbReference type="GO" id="GO:0055085">
    <property type="term" value="P:transmembrane transport"/>
    <property type="evidence" value="ECO:0007669"/>
    <property type="project" value="InterPro"/>
</dbReference>
<dbReference type="SUPFAM" id="SSF161098">
    <property type="entry name" value="MetI-like"/>
    <property type="match status" value="1"/>
</dbReference>
<proteinExistence type="predicted"/>